<comment type="similarity">
    <text evidence="1">Belongs to the 'GDXG' lipolytic enzyme family.</text>
</comment>
<dbReference type="InterPro" id="IPR033140">
    <property type="entry name" value="Lipase_GDXG_put_SER_AS"/>
</dbReference>
<proteinExistence type="inferred from homology"/>
<dbReference type="PROSITE" id="PS01173">
    <property type="entry name" value="LIPASE_GDXG_HIS"/>
    <property type="match status" value="1"/>
</dbReference>
<evidence type="ECO:0000313" key="7">
    <source>
        <dbReference type="RefSeq" id="XP_039124002.1"/>
    </source>
</evidence>
<dbReference type="GeneID" id="120260567"/>
<evidence type="ECO:0000256" key="3">
    <source>
        <dbReference type="PROSITE-ProRule" id="PRU10038"/>
    </source>
</evidence>
<dbReference type="SUPFAM" id="SSF53474">
    <property type="entry name" value="alpha/beta-Hydrolases"/>
    <property type="match status" value="1"/>
</dbReference>
<dbReference type="GO" id="GO:0016787">
    <property type="term" value="F:hydrolase activity"/>
    <property type="evidence" value="ECO:0007669"/>
    <property type="project" value="UniProtKB-KW"/>
</dbReference>
<dbReference type="InterPro" id="IPR050466">
    <property type="entry name" value="Carboxylest/Gibb_receptor"/>
</dbReference>
<keyword evidence="5" id="KW-1185">Reference proteome</keyword>
<organism evidence="5 6">
    <name type="scientific">Dioscorea cayennensis subsp. rotundata</name>
    <name type="common">White Guinea yam</name>
    <name type="synonym">Dioscorea rotundata</name>
    <dbReference type="NCBI Taxonomy" id="55577"/>
    <lineage>
        <taxon>Eukaryota</taxon>
        <taxon>Viridiplantae</taxon>
        <taxon>Streptophyta</taxon>
        <taxon>Embryophyta</taxon>
        <taxon>Tracheophyta</taxon>
        <taxon>Spermatophyta</taxon>
        <taxon>Magnoliopsida</taxon>
        <taxon>Liliopsida</taxon>
        <taxon>Dioscoreales</taxon>
        <taxon>Dioscoreaceae</taxon>
        <taxon>Dioscorea</taxon>
    </lineage>
</organism>
<dbReference type="InterPro" id="IPR013094">
    <property type="entry name" value="AB_hydrolase_3"/>
</dbReference>
<dbReference type="InterPro" id="IPR029058">
    <property type="entry name" value="AB_hydrolase_fold"/>
</dbReference>
<evidence type="ECO:0000256" key="2">
    <source>
        <dbReference type="ARBA" id="ARBA00022801"/>
    </source>
</evidence>
<name>A0AB40B9P5_DIOCR</name>
<dbReference type="RefSeq" id="XP_039124001.1">
    <property type="nucleotide sequence ID" value="XM_039268067.1"/>
</dbReference>
<evidence type="ECO:0000256" key="1">
    <source>
        <dbReference type="ARBA" id="ARBA00010515"/>
    </source>
</evidence>
<dbReference type="Gene3D" id="3.40.50.1820">
    <property type="entry name" value="alpha/beta hydrolase"/>
    <property type="match status" value="1"/>
</dbReference>
<evidence type="ECO:0000313" key="6">
    <source>
        <dbReference type="RefSeq" id="XP_039124001.1"/>
    </source>
</evidence>
<dbReference type="AlphaFoldDB" id="A0AB40B9P5"/>
<feature type="active site" evidence="3">
    <location>
        <position position="189"/>
    </location>
</feature>
<accession>A0AB40B9P5</accession>
<evidence type="ECO:0000259" key="4">
    <source>
        <dbReference type="Pfam" id="PF07859"/>
    </source>
</evidence>
<gene>
    <name evidence="6 7" type="primary">LOC120260567</name>
</gene>
<dbReference type="PANTHER" id="PTHR23024">
    <property type="entry name" value="ARYLACETAMIDE DEACETYLASE"/>
    <property type="match status" value="1"/>
</dbReference>
<dbReference type="RefSeq" id="XP_039124002.1">
    <property type="nucleotide sequence ID" value="XM_039268068.1"/>
</dbReference>
<protein>
    <submittedName>
        <fullName evidence="6 7">Probable carboxylesterase 18</fullName>
    </submittedName>
</protein>
<sequence length="359" mass="40329">MPSQTISNLLWCKMTEKPRSSPSLPLKTRISISFLSTLTDSACRSDGTVNRRLLNLFDFRSSPNPRFSSGVRTADITVDPSRNLWFRLFVPSSPSGNRLPVIVFFHGGGFAFLSPSAFAYDAVCRRFARKLPAIILSVNYRLSPEHRHPAPYIDGLDTLRFLDSSELDRFDPDASAIADLSNVFLAGDSAGGNIAHHVTRLWAAEQDSKPWARVRISGLVAIQPFLGSEDRTPAEIRLEGAPLVSTKRTDWLWKAFLPEGSDRDHPTANVFGPKDDAELGEWFPATMVVIGGWDPLQDLQRRYAEEMRKRGKEVKLLEYADAIHAFYIFPELKLSTEFIGEMKSFVETHSKKQEINSNI</sequence>
<reference evidence="6 7" key="1">
    <citation type="submission" date="2025-04" db="UniProtKB">
        <authorList>
            <consortium name="RefSeq"/>
        </authorList>
    </citation>
    <scope>IDENTIFICATION</scope>
</reference>
<dbReference type="InterPro" id="IPR002168">
    <property type="entry name" value="Lipase_GDXG_HIS_AS"/>
</dbReference>
<dbReference type="Pfam" id="PF07859">
    <property type="entry name" value="Abhydrolase_3"/>
    <property type="match status" value="1"/>
</dbReference>
<dbReference type="PANTHER" id="PTHR23024:SF24">
    <property type="entry name" value="ALPHA_BETA HYDROLASE FOLD-3 DOMAIN-CONTAINING PROTEIN"/>
    <property type="match status" value="1"/>
</dbReference>
<keyword evidence="2" id="KW-0378">Hydrolase</keyword>
<feature type="domain" description="Alpha/beta hydrolase fold-3" evidence="4">
    <location>
        <begin position="102"/>
        <end position="327"/>
    </location>
</feature>
<evidence type="ECO:0000313" key="5">
    <source>
        <dbReference type="Proteomes" id="UP001515500"/>
    </source>
</evidence>
<dbReference type="Proteomes" id="UP001515500">
    <property type="component" value="Chromosome 5"/>
</dbReference>
<dbReference type="PROSITE" id="PS01174">
    <property type="entry name" value="LIPASE_GDXG_SER"/>
    <property type="match status" value="1"/>
</dbReference>